<reference evidence="7 8" key="1">
    <citation type="submission" date="2018-06" db="EMBL/GenBank/DDBJ databases">
        <title>Genomic Encyclopedia of Type Strains, Phase IV (KMG-IV): sequencing the most valuable type-strain genomes for metagenomic binning, comparative biology and taxonomic classification.</title>
        <authorList>
            <person name="Goeker M."/>
        </authorList>
    </citation>
    <scope>NUCLEOTIDE SEQUENCE [LARGE SCALE GENOMIC DNA]</scope>
    <source>
        <strain evidence="7 8">DSM 22112</strain>
    </source>
</reference>
<keyword evidence="4 7" id="KW-0238">DNA-binding</keyword>
<proteinExistence type="inferred from homology"/>
<sequence>MNNTKKGLGKGLGALIPQLEQAPDSGVLEIRIQEIIPNKNQPRKEFDEEKLQELSHSISQHGVIQPILVSKVQNGYEIIAGERRWRAAMKAGIKKIPVILKELSDEEKMEVALIENLQREDLNNLEEAQAYKEIMEKYELTQSQLAEKLGKSRVAIANTLRLLHLPEKIQDMIKENTLTAGHGRAVLSVPENLQEKLAQKIVEDNLSVREAEKIAQTLKEKEELKDPQDHPKVKDEGSDQDYILDLQERVQRHMGTKVKIKYKNSKGKIEIDYYSDDDLERIIRQLIE</sequence>
<dbReference type="SUPFAM" id="SSF110849">
    <property type="entry name" value="ParB/Sulfiredoxin"/>
    <property type="match status" value="1"/>
</dbReference>
<dbReference type="GO" id="GO:0007059">
    <property type="term" value="P:chromosome segregation"/>
    <property type="evidence" value="ECO:0007669"/>
    <property type="project" value="UniProtKB-KW"/>
</dbReference>
<feature type="domain" description="HTH cro/C1-type" evidence="6">
    <location>
        <begin position="132"/>
        <end position="158"/>
    </location>
</feature>
<dbReference type="GO" id="GO:0045881">
    <property type="term" value="P:positive regulation of sporulation resulting in formation of a cellular spore"/>
    <property type="evidence" value="ECO:0007669"/>
    <property type="project" value="TreeGrafter"/>
</dbReference>
<protein>
    <submittedName>
        <fullName evidence="7">Chromosome segregation DNA-binding protein</fullName>
    </submittedName>
</protein>
<evidence type="ECO:0000256" key="3">
    <source>
        <dbReference type="ARBA" id="ARBA00022829"/>
    </source>
</evidence>
<evidence type="ECO:0000256" key="5">
    <source>
        <dbReference type="SAM" id="MobiDB-lite"/>
    </source>
</evidence>
<dbReference type="Gene3D" id="1.10.10.2830">
    <property type="match status" value="1"/>
</dbReference>
<dbReference type="PANTHER" id="PTHR33375:SF1">
    <property type="entry name" value="CHROMOSOME-PARTITIONING PROTEIN PARB-RELATED"/>
    <property type="match status" value="1"/>
</dbReference>
<dbReference type="Pfam" id="PF23552">
    <property type="entry name" value="ParB_C"/>
    <property type="match status" value="1"/>
</dbReference>
<dbReference type="GO" id="GO:0005694">
    <property type="term" value="C:chromosome"/>
    <property type="evidence" value="ECO:0007669"/>
    <property type="project" value="TreeGrafter"/>
</dbReference>
<dbReference type="NCBIfam" id="TIGR00180">
    <property type="entry name" value="parB_part"/>
    <property type="match status" value="1"/>
</dbReference>
<name>A0A366I5G0_9FIRM</name>
<dbReference type="RefSeq" id="WP_113921030.1">
    <property type="nucleotide sequence ID" value="NZ_QNRX01000012.1"/>
</dbReference>
<dbReference type="Pfam" id="PF17762">
    <property type="entry name" value="HTH_ParB"/>
    <property type="match status" value="1"/>
</dbReference>
<dbReference type="InterPro" id="IPR004437">
    <property type="entry name" value="ParB/RepB/Spo0J"/>
</dbReference>
<dbReference type="GO" id="GO:0003677">
    <property type="term" value="F:DNA binding"/>
    <property type="evidence" value="ECO:0007669"/>
    <property type="project" value="UniProtKB-KW"/>
</dbReference>
<evidence type="ECO:0000313" key="8">
    <source>
        <dbReference type="Proteomes" id="UP000253490"/>
    </source>
</evidence>
<dbReference type="InterPro" id="IPR057240">
    <property type="entry name" value="ParB_dimer_C"/>
</dbReference>
<dbReference type="PROSITE" id="PS50943">
    <property type="entry name" value="HTH_CROC1"/>
    <property type="match status" value="1"/>
</dbReference>
<dbReference type="InterPro" id="IPR001387">
    <property type="entry name" value="Cro/C1-type_HTH"/>
</dbReference>
<dbReference type="OrthoDB" id="9802051at2"/>
<dbReference type="CDD" id="cd16393">
    <property type="entry name" value="SPO0J_N"/>
    <property type="match status" value="1"/>
</dbReference>
<gene>
    <name evidence="7" type="ORF">DES36_11269</name>
</gene>
<evidence type="ECO:0000313" key="7">
    <source>
        <dbReference type="EMBL" id="RBP62096.1"/>
    </source>
</evidence>
<accession>A0A366I5G0</accession>
<keyword evidence="3" id="KW-0159">Chromosome partition</keyword>
<dbReference type="AlphaFoldDB" id="A0A366I5G0"/>
<dbReference type="GO" id="GO:0009295">
    <property type="term" value="C:nucleoid"/>
    <property type="evidence" value="ECO:0007669"/>
    <property type="project" value="UniProtKB-SubCell"/>
</dbReference>
<comment type="similarity">
    <text evidence="2">Belongs to the ParB family.</text>
</comment>
<dbReference type="Proteomes" id="UP000253490">
    <property type="component" value="Unassembled WGS sequence"/>
</dbReference>
<evidence type="ECO:0000256" key="1">
    <source>
        <dbReference type="ARBA" id="ARBA00004453"/>
    </source>
</evidence>
<dbReference type="PANTHER" id="PTHR33375">
    <property type="entry name" value="CHROMOSOME-PARTITIONING PROTEIN PARB-RELATED"/>
    <property type="match status" value="1"/>
</dbReference>
<dbReference type="InterPro" id="IPR003115">
    <property type="entry name" value="ParB_N"/>
</dbReference>
<dbReference type="FunFam" id="3.90.1530.30:FF:000001">
    <property type="entry name" value="Chromosome partitioning protein ParB"/>
    <property type="match status" value="1"/>
</dbReference>
<dbReference type="InterPro" id="IPR041468">
    <property type="entry name" value="HTH_ParB/Spo0J"/>
</dbReference>
<dbReference type="Gene3D" id="3.90.1530.30">
    <property type="match status" value="1"/>
</dbReference>
<keyword evidence="8" id="KW-1185">Reference proteome</keyword>
<dbReference type="Pfam" id="PF02195">
    <property type="entry name" value="ParB_N"/>
    <property type="match status" value="1"/>
</dbReference>
<dbReference type="SMART" id="SM00470">
    <property type="entry name" value="ParB"/>
    <property type="match status" value="1"/>
</dbReference>
<evidence type="ECO:0000256" key="4">
    <source>
        <dbReference type="ARBA" id="ARBA00023125"/>
    </source>
</evidence>
<feature type="compositionally biased region" description="Basic and acidic residues" evidence="5">
    <location>
        <begin position="220"/>
        <end position="237"/>
    </location>
</feature>
<organism evidence="7 8">
    <name type="scientific">Alkalibaculum bacchi</name>
    <dbReference type="NCBI Taxonomy" id="645887"/>
    <lineage>
        <taxon>Bacteria</taxon>
        <taxon>Bacillati</taxon>
        <taxon>Bacillota</taxon>
        <taxon>Clostridia</taxon>
        <taxon>Eubacteriales</taxon>
        <taxon>Eubacteriaceae</taxon>
        <taxon>Alkalibaculum</taxon>
    </lineage>
</organism>
<evidence type="ECO:0000256" key="2">
    <source>
        <dbReference type="ARBA" id="ARBA00006295"/>
    </source>
</evidence>
<dbReference type="InterPro" id="IPR050336">
    <property type="entry name" value="Chromosome_partition/occlusion"/>
</dbReference>
<comment type="caution">
    <text evidence="7">The sequence shown here is derived from an EMBL/GenBank/DDBJ whole genome shotgun (WGS) entry which is preliminary data.</text>
</comment>
<comment type="subcellular location">
    <subcellularLocation>
        <location evidence="1">Cytoplasm</location>
        <location evidence="1">Nucleoid</location>
    </subcellularLocation>
</comment>
<dbReference type="EMBL" id="QNRX01000012">
    <property type="protein sequence ID" value="RBP62096.1"/>
    <property type="molecule type" value="Genomic_DNA"/>
</dbReference>
<feature type="region of interest" description="Disordered" evidence="5">
    <location>
        <begin position="220"/>
        <end position="240"/>
    </location>
</feature>
<dbReference type="InterPro" id="IPR036086">
    <property type="entry name" value="ParB/Sulfiredoxin_sf"/>
</dbReference>
<dbReference type="FunFam" id="1.10.10.2830:FF:000001">
    <property type="entry name" value="Chromosome partitioning protein ParB"/>
    <property type="match status" value="1"/>
</dbReference>
<evidence type="ECO:0000259" key="6">
    <source>
        <dbReference type="PROSITE" id="PS50943"/>
    </source>
</evidence>